<dbReference type="SUPFAM" id="SSF56024">
    <property type="entry name" value="Phospholipase D/nuclease"/>
    <property type="match status" value="2"/>
</dbReference>
<gene>
    <name evidence="8" type="ORF">GCM10023322_79520</name>
</gene>
<dbReference type="InterPro" id="IPR001736">
    <property type="entry name" value="PLipase_D/transphosphatidylase"/>
</dbReference>
<evidence type="ECO:0000256" key="4">
    <source>
        <dbReference type="ARBA" id="ARBA00022801"/>
    </source>
</evidence>
<keyword evidence="4" id="KW-0378">Hydrolase</keyword>
<dbReference type="Gene3D" id="3.30.870.10">
    <property type="entry name" value="Endonuclease Chain A"/>
    <property type="match status" value="2"/>
</dbReference>
<keyword evidence="5" id="KW-0442">Lipid degradation</keyword>
<keyword evidence="9" id="KW-1185">Reference proteome</keyword>
<dbReference type="PANTHER" id="PTHR43856">
    <property type="entry name" value="CARDIOLIPIN HYDROLASE"/>
    <property type="match status" value="1"/>
</dbReference>
<dbReference type="RefSeq" id="WP_345638699.1">
    <property type="nucleotide sequence ID" value="NZ_BAABJQ010000045.1"/>
</dbReference>
<feature type="domain" description="PLD phosphodiesterase" evidence="7">
    <location>
        <begin position="311"/>
        <end position="337"/>
    </location>
</feature>
<reference evidence="9" key="1">
    <citation type="journal article" date="2019" name="Int. J. Syst. Evol. Microbiol.">
        <title>The Global Catalogue of Microorganisms (GCM) 10K type strain sequencing project: providing services to taxonomists for standard genome sequencing and annotation.</title>
        <authorList>
            <consortium name="The Broad Institute Genomics Platform"/>
            <consortium name="The Broad Institute Genome Sequencing Center for Infectious Disease"/>
            <person name="Wu L."/>
            <person name="Ma J."/>
        </authorList>
    </citation>
    <scope>NUCLEOTIDE SEQUENCE [LARGE SCALE GENOMIC DNA]</scope>
    <source>
        <strain evidence="9">JCM 18304</strain>
    </source>
</reference>
<evidence type="ECO:0000256" key="5">
    <source>
        <dbReference type="ARBA" id="ARBA00022963"/>
    </source>
</evidence>
<protein>
    <recommendedName>
        <fullName evidence="3">phospholipase D</fullName>
        <ecNumber evidence="3">3.1.4.4</ecNumber>
    </recommendedName>
</protein>
<comment type="similarity">
    <text evidence="2">Belongs to the phospholipase D family.</text>
</comment>
<evidence type="ECO:0000313" key="8">
    <source>
        <dbReference type="EMBL" id="GAA5200803.1"/>
    </source>
</evidence>
<proteinExistence type="inferred from homology"/>
<dbReference type="EMBL" id="BAABJQ010000045">
    <property type="protein sequence ID" value="GAA5200803.1"/>
    <property type="molecule type" value="Genomic_DNA"/>
</dbReference>
<keyword evidence="6" id="KW-0443">Lipid metabolism</keyword>
<evidence type="ECO:0000256" key="2">
    <source>
        <dbReference type="ARBA" id="ARBA00008664"/>
    </source>
</evidence>
<dbReference type="Proteomes" id="UP001501570">
    <property type="component" value="Unassembled WGS sequence"/>
</dbReference>
<dbReference type="EC" id="3.1.4.4" evidence="3"/>
<evidence type="ECO:0000259" key="7">
    <source>
        <dbReference type="PROSITE" id="PS50035"/>
    </source>
</evidence>
<evidence type="ECO:0000256" key="1">
    <source>
        <dbReference type="ARBA" id="ARBA00000798"/>
    </source>
</evidence>
<dbReference type="InterPro" id="IPR051406">
    <property type="entry name" value="PLD_domain"/>
</dbReference>
<sequence>MSDTAETDAIDVLMLRDIRHGGPADQAATVAQHLAAFIHAAAASVDVAIYDFRLSEPLATPVVTALVEAAQRGVSVRVAFDAGKPAEADHATFARLQADPAPPGTASWVRDHLGDTPVAIKAITAPSGQLMHSKYVIRDVHHRDCAVWTGSANFTDDAWSLQENNVLTIRSAALAVGYRADFDQLWAAGTIKNTGGGDAGTTTVHRVPVGWDFAPADGAAIDTYLTQKVTAAAHRIVLSTMVLTSHPLLAALVEAMGRGVPVSGIYDAGQMDSIAHQWARYPSDTQVLADWNTVAAHLTGKHSTPYSPTTPHDFMHNKILIVDNDLATGSYNLSANAQHNAENQLHIHHRDLADQYAAYIAAITIAYQRG</sequence>
<comment type="caution">
    <text evidence="8">The sequence shown here is derived from an EMBL/GenBank/DDBJ whole genome shotgun (WGS) entry which is preliminary data.</text>
</comment>
<name>A0ABP9SQH2_9ACTN</name>
<accession>A0ABP9SQH2</accession>
<evidence type="ECO:0000256" key="6">
    <source>
        <dbReference type="ARBA" id="ARBA00023098"/>
    </source>
</evidence>
<feature type="domain" description="PLD phosphodiesterase" evidence="7">
    <location>
        <begin position="127"/>
        <end position="158"/>
    </location>
</feature>
<dbReference type="PROSITE" id="PS50035">
    <property type="entry name" value="PLD"/>
    <property type="match status" value="2"/>
</dbReference>
<comment type="catalytic activity">
    <reaction evidence="1">
        <text>a 1,2-diacyl-sn-glycero-3-phosphocholine + H2O = a 1,2-diacyl-sn-glycero-3-phosphate + choline + H(+)</text>
        <dbReference type="Rhea" id="RHEA:14445"/>
        <dbReference type="ChEBI" id="CHEBI:15354"/>
        <dbReference type="ChEBI" id="CHEBI:15377"/>
        <dbReference type="ChEBI" id="CHEBI:15378"/>
        <dbReference type="ChEBI" id="CHEBI:57643"/>
        <dbReference type="ChEBI" id="CHEBI:58608"/>
        <dbReference type="EC" id="3.1.4.4"/>
    </reaction>
</comment>
<organism evidence="8 9">
    <name type="scientific">Rugosimonospora acidiphila</name>
    <dbReference type="NCBI Taxonomy" id="556531"/>
    <lineage>
        <taxon>Bacteria</taxon>
        <taxon>Bacillati</taxon>
        <taxon>Actinomycetota</taxon>
        <taxon>Actinomycetes</taxon>
        <taxon>Micromonosporales</taxon>
        <taxon>Micromonosporaceae</taxon>
        <taxon>Rugosimonospora</taxon>
    </lineage>
</organism>
<evidence type="ECO:0000256" key="3">
    <source>
        <dbReference type="ARBA" id="ARBA00012027"/>
    </source>
</evidence>
<evidence type="ECO:0000313" key="9">
    <source>
        <dbReference type="Proteomes" id="UP001501570"/>
    </source>
</evidence>
<dbReference type="Pfam" id="PF13091">
    <property type="entry name" value="PLDc_2"/>
    <property type="match status" value="2"/>
</dbReference>
<dbReference type="PANTHER" id="PTHR43856:SF1">
    <property type="entry name" value="MITOCHONDRIAL CARDIOLIPIN HYDROLASE"/>
    <property type="match status" value="1"/>
</dbReference>
<dbReference type="InterPro" id="IPR025202">
    <property type="entry name" value="PLD-like_dom"/>
</dbReference>
<dbReference type="SMART" id="SM00155">
    <property type="entry name" value="PLDc"/>
    <property type="match status" value="2"/>
</dbReference>